<dbReference type="PIRSF" id="PIRSF031509">
    <property type="entry name" value="Cell_wall_LiaF/YvqF"/>
    <property type="match status" value="1"/>
</dbReference>
<dbReference type="GO" id="GO:0016020">
    <property type="term" value="C:membrane"/>
    <property type="evidence" value="ECO:0007669"/>
    <property type="project" value="InterPro"/>
</dbReference>
<sequence length="238" mass="27266">MKRIVDNGYFNLIIITALFILFVEVVFFHSGFIFALLVAGAFIYIGRKRLPRRSGKILFWIGIIGAILNLVNTVAFQFLVIAIFFYYLFHFVKSKKEPVYITPITESRESLRAQRQLLKNSFISRQRTDETVYEWSDINIQNVWSDVVIDLSYTVLPKGESVIFIRQLAGNVTIFIPYETEISVNHSSMAGAVTIFDHAQSFAPLQNVYMKTPEFDEASQKIKVMISMGVGSLEVKRI</sequence>
<dbReference type="InterPro" id="IPR047793">
    <property type="entry name" value="LiaF_C"/>
</dbReference>
<comment type="caution">
    <text evidence="3">The sequence shown here is derived from an EMBL/GenBank/DDBJ whole genome shotgun (WGS) entry which is preliminary data.</text>
</comment>
<dbReference type="Pfam" id="PF09922">
    <property type="entry name" value="LiaF-like_C"/>
    <property type="match status" value="1"/>
</dbReference>
<dbReference type="NCBIfam" id="NF040535">
    <property type="entry name" value="LiaF_C_term"/>
    <property type="match status" value="1"/>
</dbReference>
<keyword evidence="1" id="KW-0812">Transmembrane</keyword>
<evidence type="ECO:0000259" key="2">
    <source>
        <dbReference type="Pfam" id="PF09922"/>
    </source>
</evidence>
<proteinExistence type="predicted"/>
<organism evidence="3 4">
    <name type="scientific">Priestia veravalensis</name>
    <dbReference type="NCBI Taxonomy" id="1414648"/>
    <lineage>
        <taxon>Bacteria</taxon>
        <taxon>Bacillati</taxon>
        <taxon>Bacillota</taxon>
        <taxon>Bacilli</taxon>
        <taxon>Bacillales</taxon>
        <taxon>Bacillaceae</taxon>
        <taxon>Priestia</taxon>
    </lineage>
</organism>
<evidence type="ECO:0000313" key="4">
    <source>
        <dbReference type="Proteomes" id="UP000053681"/>
    </source>
</evidence>
<keyword evidence="4" id="KW-1185">Reference proteome</keyword>
<reference evidence="3 4" key="1">
    <citation type="submission" date="2015-11" db="EMBL/GenBank/DDBJ databases">
        <title>Bacillus caseinolyticus sp nov.</title>
        <authorList>
            <person name="Dastager S.G."/>
            <person name="Mawlankar R."/>
        </authorList>
    </citation>
    <scope>NUCLEOTIDE SEQUENCE [LARGE SCALE GENOMIC DNA]</scope>
    <source>
        <strain evidence="3 4">SGD-V-76</strain>
    </source>
</reference>
<feature type="transmembrane region" description="Helical" evidence="1">
    <location>
        <begin position="12"/>
        <end position="45"/>
    </location>
</feature>
<dbReference type="InterPro" id="IPR016975">
    <property type="entry name" value="Cell_wall_LiaF"/>
</dbReference>
<keyword evidence="1" id="KW-0472">Membrane</keyword>
<dbReference type="RefSeq" id="WP_025909367.1">
    <property type="nucleotide sequence ID" value="NZ_KQ758650.1"/>
</dbReference>
<evidence type="ECO:0000256" key="1">
    <source>
        <dbReference type="SAM" id="Phobius"/>
    </source>
</evidence>
<gene>
    <name evidence="3" type="ORF">AS180_11000</name>
</gene>
<dbReference type="InterPro" id="IPR024425">
    <property type="entry name" value="LiaF-like_C"/>
</dbReference>
<protein>
    <submittedName>
        <fullName evidence="3">Cell wall-active antibiotics response protein</fullName>
    </submittedName>
</protein>
<dbReference type="Proteomes" id="UP000053681">
    <property type="component" value="Unassembled WGS sequence"/>
</dbReference>
<feature type="domain" description="Cell wall-active antibiotics response LiaF-like C-terminal" evidence="2">
    <location>
        <begin position="122"/>
        <end position="235"/>
    </location>
</feature>
<accession>A0A0V8JLI1</accession>
<keyword evidence="1" id="KW-1133">Transmembrane helix</keyword>
<name>A0A0V8JLI1_9BACI</name>
<evidence type="ECO:0000313" key="3">
    <source>
        <dbReference type="EMBL" id="KSU87832.1"/>
    </source>
</evidence>
<dbReference type="AlphaFoldDB" id="A0A0V8JLI1"/>
<dbReference type="EMBL" id="LNQP01000034">
    <property type="protein sequence ID" value="KSU87832.1"/>
    <property type="molecule type" value="Genomic_DNA"/>
</dbReference>
<feature type="transmembrane region" description="Helical" evidence="1">
    <location>
        <begin position="57"/>
        <end position="89"/>
    </location>
</feature>